<keyword evidence="1" id="KW-0732">Signal</keyword>
<dbReference type="InterPro" id="IPR011990">
    <property type="entry name" value="TPR-like_helical_dom_sf"/>
</dbReference>
<dbReference type="RefSeq" id="WP_115870168.1">
    <property type="nucleotide sequence ID" value="NZ_QREG01000029.1"/>
</dbReference>
<comment type="caution">
    <text evidence="2">The sequence shown here is derived from an EMBL/GenBank/DDBJ whole genome shotgun (WGS) entry which is preliminary data.</text>
</comment>
<dbReference type="AlphaFoldDB" id="A0A3D9KWI3"/>
<dbReference type="OrthoDB" id="973072at2"/>
<feature type="signal peptide" evidence="1">
    <location>
        <begin position="1"/>
        <end position="18"/>
    </location>
</feature>
<dbReference type="SUPFAM" id="SSF48452">
    <property type="entry name" value="TPR-like"/>
    <property type="match status" value="1"/>
</dbReference>
<dbReference type="Pfam" id="PF12771">
    <property type="entry name" value="SusD-like_2"/>
    <property type="match status" value="1"/>
</dbReference>
<keyword evidence="3" id="KW-1185">Reference proteome</keyword>
<protein>
    <submittedName>
        <fullName evidence="2">SusD-like starch-binding protein associating with outer membrane</fullName>
    </submittedName>
</protein>
<dbReference type="InterPro" id="IPR041662">
    <property type="entry name" value="SusD-like_2"/>
</dbReference>
<dbReference type="Proteomes" id="UP000256779">
    <property type="component" value="Unassembled WGS sequence"/>
</dbReference>
<evidence type="ECO:0000256" key="1">
    <source>
        <dbReference type="SAM" id="SignalP"/>
    </source>
</evidence>
<gene>
    <name evidence="2" type="ORF">C7460_12917</name>
</gene>
<evidence type="ECO:0000313" key="2">
    <source>
        <dbReference type="EMBL" id="RED92630.1"/>
    </source>
</evidence>
<dbReference type="EMBL" id="QREG01000029">
    <property type="protein sequence ID" value="RED92630.1"/>
    <property type="molecule type" value="Genomic_DNA"/>
</dbReference>
<organism evidence="2 3">
    <name type="scientific">Marinoscillum furvescens DSM 4134</name>
    <dbReference type="NCBI Taxonomy" id="1122208"/>
    <lineage>
        <taxon>Bacteria</taxon>
        <taxon>Pseudomonadati</taxon>
        <taxon>Bacteroidota</taxon>
        <taxon>Cytophagia</taxon>
        <taxon>Cytophagales</taxon>
        <taxon>Reichenbachiellaceae</taxon>
        <taxon>Marinoscillum</taxon>
    </lineage>
</organism>
<reference evidence="2 3" key="1">
    <citation type="submission" date="2018-07" db="EMBL/GenBank/DDBJ databases">
        <title>Genomic Encyclopedia of Type Strains, Phase IV (KMG-IV): sequencing the most valuable type-strain genomes for metagenomic binning, comparative biology and taxonomic classification.</title>
        <authorList>
            <person name="Goeker M."/>
        </authorList>
    </citation>
    <scope>NUCLEOTIDE SEQUENCE [LARGE SCALE GENOMIC DNA]</scope>
    <source>
        <strain evidence="2 3">DSM 4134</strain>
    </source>
</reference>
<evidence type="ECO:0000313" key="3">
    <source>
        <dbReference type="Proteomes" id="UP000256779"/>
    </source>
</evidence>
<accession>A0A3D9KWI3</accession>
<dbReference type="Gene3D" id="1.25.40.390">
    <property type="match status" value="1"/>
</dbReference>
<sequence length="484" mass="53099">MKNINRLIALVLAMTVFACTDNFDEINTDPNEPTEIPAENLFTQAQFSIADEIWGRAMNFEFGMLMVQHFAQNEYAEDSRYNQTPSSFSTPWQSFYSGTNASPGGIIDLVVAKQLTEENESLSEAVKNNRLAQIAIFKVLAFQTVTDIWGDIPYTEAFNPEEFPNPAYDLQSAVYAGMLSELNDAIANITPTAAGFGAGDIIYGGDMAMWGKLANSLKVRLGMRMADVDSGTAGTAVSQAFSSTLGVISSNDENALFQFDADQRIANPFYVDKVVNNRDDFCITDVMVSDMEDRNDPRLDDYAAPNFNGEIVGLPYGLTDADAFQLKPVSSRPHGSILEATAPAKLLTYAEVEFFRAEAIERGFISGSAADAFNNAVEASIKDWGGTEAEATAYTTANPYDAANWEESIGYEKWVALYTQGLEAWSEWRRLDEPSLVISANAVSGVDRIPVRAFYPASEAEANSENLEAVDPGDMTTLLWWDVN</sequence>
<dbReference type="PROSITE" id="PS51257">
    <property type="entry name" value="PROKAR_LIPOPROTEIN"/>
    <property type="match status" value="1"/>
</dbReference>
<feature type="chain" id="PRO_5017591296" evidence="1">
    <location>
        <begin position="19"/>
        <end position="484"/>
    </location>
</feature>
<name>A0A3D9KWI3_MARFU</name>
<proteinExistence type="predicted"/>